<dbReference type="CDD" id="cd01164">
    <property type="entry name" value="FruK_PfkB_like"/>
    <property type="match status" value="1"/>
</dbReference>
<dbReference type="InterPro" id="IPR011611">
    <property type="entry name" value="PfkB_dom"/>
</dbReference>
<dbReference type="SUPFAM" id="SSF53613">
    <property type="entry name" value="Ribokinase-like"/>
    <property type="match status" value="1"/>
</dbReference>
<dbReference type="KEGG" id="ccl:Clocl_0594"/>
<comment type="similarity">
    <text evidence="1">Belongs to the carbohydrate kinase pfkB family.</text>
</comment>
<dbReference type="InterPro" id="IPR022463">
    <property type="entry name" value="1-PFruKinase"/>
</dbReference>
<keyword evidence="3 7" id="KW-0547">Nucleotide-binding</keyword>
<dbReference type="PANTHER" id="PTHR46566">
    <property type="entry name" value="1-PHOSPHOFRUCTOKINASE-RELATED"/>
    <property type="match status" value="1"/>
</dbReference>
<evidence type="ECO:0000256" key="4">
    <source>
        <dbReference type="ARBA" id="ARBA00022777"/>
    </source>
</evidence>
<dbReference type="InterPro" id="IPR002173">
    <property type="entry name" value="Carboh/pur_kinase_PfkB_CS"/>
</dbReference>
<dbReference type="PANTHER" id="PTHR46566:SF1">
    <property type="entry name" value="1-PHOSPHOFRUCTOKINASE"/>
    <property type="match status" value="1"/>
</dbReference>
<comment type="catalytic activity">
    <reaction evidence="7">
        <text>D-tagatofuranose 6-phosphate + ATP = D-tagatofuranose 1,6-bisphosphate + ADP + H(+)</text>
        <dbReference type="Rhea" id="RHEA:12420"/>
        <dbReference type="ChEBI" id="CHEBI:15378"/>
        <dbReference type="ChEBI" id="CHEBI:30616"/>
        <dbReference type="ChEBI" id="CHEBI:58694"/>
        <dbReference type="ChEBI" id="CHEBI:58695"/>
        <dbReference type="ChEBI" id="CHEBI:456216"/>
        <dbReference type="EC" id="2.7.1.144"/>
    </reaction>
</comment>
<dbReference type="NCBIfam" id="TIGR03828">
    <property type="entry name" value="pfkB"/>
    <property type="match status" value="1"/>
</dbReference>
<dbReference type="EC" id="2.7.1.144" evidence="7"/>
<dbReference type="FunFam" id="3.40.1190.20:FF:000001">
    <property type="entry name" value="Phosphofructokinase"/>
    <property type="match status" value="1"/>
</dbReference>
<evidence type="ECO:0000256" key="1">
    <source>
        <dbReference type="ARBA" id="ARBA00005380"/>
    </source>
</evidence>
<dbReference type="PIRSF" id="PIRSF000535">
    <property type="entry name" value="1PFK/6PFK/LacC"/>
    <property type="match status" value="1"/>
</dbReference>
<sequence>MITTVVLNPAVDKIFFADNFQVGGLFRIKETIISAGGKGINVSRVIRTLGEEVLALGFKGGHTGEWLVEQLKKLGAMTEFIEVEGESRTNINIIDRINGTETEVLETGPFITEKNIEEFISIYRKALDKTKIVVCSGGIPSGVKDDIYKKLIIEAKKQDIKVILDASGEVLKQGIEAGPYLIKPNLRELGSLVNKELEGIPDVLEACRYIQGEGVELVLASLGEKGAILVTKDRAFRVCVPGIKVVNTIGCGDSMVAGVALVLAKGLDLKEALRLGAACGVNNAQYQGIGVVNRDEVYKLTEEIRIEEI</sequence>
<dbReference type="Proteomes" id="UP000005435">
    <property type="component" value="Chromosome"/>
</dbReference>
<keyword evidence="4 8" id="KW-0418">Kinase</keyword>
<evidence type="ECO:0000256" key="8">
    <source>
        <dbReference type="RuleBase" id="RU369061"/>
    </source>
</evidence>
<dbReference type="GO" id="GO:0005524">
    <property type="term" value="F:ATP binding"/>
    <property type="evidence" value="ECO:0007669"/>
    <property type="project" value="UniProtKB-UniRule"/>
</dbReference>
<reference evidence="11" key="1">
    <citation type="submission" date="2011-12" db="EMBL/GenBank/DDBJ databases">
        <title>Complete sequence of Clostridium clariflavum DSM 19732.</title>
        <authorList>
            <consortium name="US DOE Joint Genome Institute"/>
            <person name="Lucas S."/>
            <person name="Han J."/>
            <person name="Lapidus A."/>
            <person name="Cheng J.-F."/>
            <person name="Goodwin L."/>
            <person name="Pitluck S."/>
            <person name="Peters L."/>
            <person name="Teshima H."/>
            <person name="Detter J.C."/>
            <person name="Han C."/>
            <person name="Tapia R."/>
            <person name="Land M."/>
            <person name="Hauser L."/>
            <person name="Kyrpides N."/>
            <person name="Ivanova N."/>
            <person name="Pagani I."/>
            <person name="Kitzmiller T."/>
            <person name="Lynd L."/>
            <person name="Izquierdo J."/>
            <person name="Woyke T."/>
        </authorList>
    </citation>
    <scope>NUCLEOTIDE SEQUENCE [LARGE SCALE GENOMIC DNA]</scope>
    <source>
        <strain evidence="11">DSM 19732 / NBRC 101661 / EBR45</strain>
    </source>
</reference>
<dbReference type="InterPro" id="IPR017583">
    <property type="entry name" value="Tagatose/fructose_Pkinase"/>
</dbReference>
<name>G8LTV8_ACECE</name>
<dbReference type="AlphaFoldDB" id="G8LTV8"/>
<evidence type="ECO:0000256" key="5">
    <source>
        <dbReference type="ARBA" id="ARBA00022840"/>
    </source>
</evidence>
<dbReference type="UniPathway" id="UPA00704">
    <property type="reaction ID" value="UER00715"/>
</dbReference>
<dbReference type="HOGENOM" id="CLU_050013_0_2_9"/>
<evidence type="ECO:0000259" key="9">
    <source>
        <dbReference type="Pfam" id="PF00294"/>
    </source>
</evidence>
<evidence type="ECO:0000256" key="2">
    <source>
        <dbReference type="ARBA" id="ARBA00022679"/>
    </source>
</evidence>
<dbReference type="Gene3D" id="3.40.1190.20">
    <property type="match status" value="1"/>
</dbReference>
<evidence type="ECO:0000256" key="7">
    <source>
        <dbReference type="PIRNR" id="PIRNR000535"/>
    </source>
</evidence>
<evidence type="ECO:0000256" key="3">
    <source>
        <dbReference type="ARBA" id="ARBA00022741"/>
    </source>
</evidence>
<protein>
    <recommendedName>
        <fullName evidence="7">Tagatose-6-phosphate kinase</fullName>
        <ecNumber evidence="7">2.7.1.144</ecNumber>
    </recommendedName>
</protein>
<dbReference type="GO" id="GO:0005988">
    <property type="term" value="P:lactose metabolic process"/>
    <property type="evidence" value="ECO:0007669"/>
    <property type="project" value="UniProtKB-KW"/>
</dbReference>
<evidence type="ECO:0000313" key="11">
    <source>
        <dbReference type="Proteomes" id="UP000005435"/>
    </source>
</evidence>
<dbReference type="GO" id="GO:0016052">
    <property type="term" value="P:carbohydrate catabolic process"/>
    <property type="evidence" value="ECO:0007669"/>
    <property type="project" value="UniProtKB-ARBA"/>
</dbReference>
<proteinExistence type="inferred from homology"/>
<dbReference type="OrthoDB" id="9801219at2"/>
<reference evidence="10 11" key="2">
    <citation type="journal article" date="2012" name="Stand. Genomic Sci.">
        <title>Complete Genome Sequence of Clostridium clariflavum DSM 19732.</title>
        <authorList>
            <person name="Izquierdo J.A."/>
            <person name="Goodwin L."/>
            <person name="Davenport K.W."/>
            <person name="Teshima H."/>
            <person name="Bruce D."/>
            <person name="Detter C."/>
            <person name="Tapia R."/>
            <person name="Han S."/>
            <person name="Land M."/>
            <person name="Hauser L."/>
            <person name="Jeffries C.D."/>
            <person name="Han J."/>
            <person name="Pitluck S."/>
            <person name="Nolan M."/>
            <person name="Chen A."/>
            <person name="Huntemann M."/>
            <person name="Mavromatis K."/>
            <person name="Mikhailova N."/>
            <person name="Liolios K."/>
            <person name="Woyke T."/>
            <person name="Lynd L.R."/>
        </authorList>
    </citation>
    <scope>NUCLEOTIDE SEQUENCE [LARGE SCALE GENOMIC DNA]</scope>
    <source>
        <strain evidence="11">DSM 19732 / NBRC 101661 / EBR45</strain>
    </source>
</reference>
<comment type="similarity">
    <text evidence="7">Belongs to the carbohydrate kinase PfkB family. LacC subfamily.</text>
</comment>
<evidence type="ECO:0000256" key="6">
    <source>
        <dbReference type="ARBA" id="ARBA00047745"/>
    </source>
</evidence>
<dbReference type="EMBL" id="CP003065">
    <property type="protein sequence ID" value="AEV67304.1"/>
    <property type="molecule type" value="Genomic_DNA"/>
</dbReference>
<accession>G8LTV8</accession>
<dbReference type="NCBIfam" id="TIGR03168">
    <property type="entry name" value="1-PFK"/>
    <property type="match status" value="1"/>
</dbReference>
<dbReference type="InterPro" id="IPR029056">
    <property type="entry name" value="Ribokinase-like"/>
</dbReference>
<keyword evidence="2 7" id="KW-0808">Transferase</keyword>
<comment type="catalytic activity">
    <reaction evidence="6 8">
        <text>beta-D-fructose 1-phosphate + ATP = beta-D-fructose 1,6-bisphosphate + ADP + H(+)</text>
        <dbReference type="Rhea" id="RHEA:14213"/>
        <dbReference type="ChEBI" id="CHEBI:15378"/>
        <dbReference type="ChEBI" id="CHEBI:30616"/>
        <dbReference type="ChEBI" id="CHEBI:32966"/>
        <dbReference type="ChEBI" id="CHEBI:138881"/>
        <dbReference type="ChEBI" id="CHEBI:456216"/>
        <dbReference type="EC" id="2.7.1.56"/>
    </reaction>
</comment>
<dbReference type="GO" id="GO:0009024">
    <property type="term" value="F:tagatose-6-phosphate kinase activity"/>
    <property type="evidence" value="ECO:0007669"/>
    <property type="project" value="UniProtKB-EC"/>
</dbReference>
<organism evidence="10 11">
    <name type="scientific">Acetivibrio clariflavus (strain DSM 19732 / NBRC 101661 / EBR45)</name>
    <name type="common">Clostridium clariflavum</name>
    <dbReference type="NCBI Taxonomy" id="720554"/>
    <lineage>
        <taxon>Bacteria</taxon>
        <taxon>Bacillati</taxon>
        <taxon>Bacillota</taxon>
        <taxon>Clostridia</taxon>
        <taxon>Eubacteriales</taxon>
        <taxon>Oscillospiraceae</taxon>
        <taxon>Acetivibrio</taxon>
    </lineage>
</organism>
<dbReference type="GO" id="GO:0044281">
    <property type="term" value="P:small molecule metabolic process"/>
    <property type="evidence" value="ECO:0007669"/>
    <property type="project" value="UniProtKB-ARBA"/>
</dbReference>
<dbReference type="GO" id="GO:2001059">
    <property type="term" value="P:D-tagatose 6-phosphate catabolic process"/>
    <property type="evidence" value="ECO:0007669"/>
    <property type="project" value="UniProtKB-UniPathway"/>
</dbReference>
<keyword evidence="7" id="KW-0423">Lactose metabolism</keyword>
<dbReference type="RefSeq" id="WP_014253935.1">
    <property type="nucleotide sequence ID" value="NC_016627.1"/>
</dbReference>
<dbReference type="GO" id="GO:0008662">
    <property type="term" value="F:1-phosphofructokinase activity"/>
    <property type="evidence" value="ECO:0007669"/>
    <property type="project" value="UniProtKB-UniRule"/>
</dbReference>
<dbReference type="PROSITE" id="PS00583">
    <property type="entry name" value="PFKB_KINASES_1"/>
    <property type="match status" value="1"/>
</dbReference>
<evidence type="ECO:0000313" key="10">
    <source>
        <dbReference type="EMBL" id="AEV67304.1"/>
    </source>
</evidence>
<comment type="function">
    <text evidence="8">Catalyzes the ATP-dependent phosphorylation of fructose-l-phosphate to fructose-l,6-bisphosphate.</text>
</comment>
<dbReference type="GO" id="GO:0005829">
    <property type="term" value="C:cytosol"/>
    <property type="evidence" value="ECO:0007669"/>
    <property type="project" value="TreeGrafter"/>
</dbReference>
<gene>
    <name evidence="10" type="ordered locus">Clocl_0594</name>
</gene>
<dbReference type="eggNOG" id="COG1105">
    <property type="taxonomic scope" value="Bacteria"/>
</dbReference>
<keyword evidence="11" id="KW-1185">Reference proteome</keyword>
<dbReference type="Pfam" id="PF00294">
    <property type="entry name" value="PfkB"/>
    <property type="match status" value="1"/>
</dbReference>
<dbReference type="STRING" id="720554.Clocl_0594"/>
<keyword evidence="5 7" id="KW-0067">ATP-binding</keyword>
<comment type="pathway">
    <text evidence="7">Carbohydrate metabolism; D-tagatose 6-phosphate degradation; D-glyceraldehyde 3-phosphate and glycerone phosphate from D-tagatose 6-phosphate: step 1/2.</text>
</comment>
<feature type="domain" description="Carbohydrate kinase PfkB" evidence="9">
    <location>
        <begin position="25"/>
        <end position="289"/>
    </location>
</feature>